<dbReference type="GO" id="GO:0005525">
    <property type="term" value="F:GTP binding"/>
    <property type="evidence" value="ECO:0007669"/>
    <property type="project" value="UniProtKB-KW"/>
</dbReference>
<dbReference type="InterPro" id="IPR045196">
    <property type="entry name" value="IF2/IF5"/>
</dbReference>
<comment type="caution">
    <text evidence="7">The sequence shown here is derived from an EMBL/GenBank/DDBJ whole genome shotgun (WGS) entry which is preliminary data.</text>
</comment>
<keyword evidence="3" id="KW-0547">Nucleotide-binding</keyword>
<dbReference type="EMBL" id="AKIJ01000007">
    <property type="protein sequence ID" value="KFG25116.1"/>
    <property type="molecule type" value="Genomic_DNA"/>
</dbReference>
<organism evidence="7 8">
    <name type="scientific">Nematocida ausubeli (strain ATCC PRA-371 / ERTm2)</name>
    <name type="common">Nematode killer fungus</name>
    <dbReference type="NCBI Taxonomy" id="1913371"/>
    <lineage>
        <taxon>Eukaryota</taxon>
        <taxon>Fungi</taxon>
        <taxon>Fungi incertae sedis</taxon>
        <taxon>Microsporidia</taxon>
        <taxon>Nematocida</taxon>
    </lineage>
</organism>
<proteinExistence type="inferred from homology"/>
<feature type="domain" description="Translation initiation factor IF2/IF5" evidence="6">
    <location>
        <begin position="14"/>
        <end position="130"/>
    </location>
</feature>
<evidence type="ECO:0000256" key="1">
    <source>
        <dbReference type="ARBA" id="ARBA00010397"/>
    </source>
</evidence>
<evidence type="ECO:0000313" key="8">
    <source>
        <dbReference type="Proteomes" id="UP000054524"/>
    </source>
</evidence>
<evidence type="ECO:0000256" key="3">
    <source>
        <dbReference type="ARBA" id="ARBA00022741"/>
    </source>
</evidence>
<dbReference type="GO" id="GO:0003743">
    <property type="term" value="F:translation initiation factor activity"/>
    <property type="evidence" value="ECO:0007669"/>
    <property type="project" value="UniProtKB-KW"/>
</dbReference>
<dbReference type="SMART" id="SM00653">
    <property type="entry name" value="eIF2B_5"/>
    <property type="match status" value="1"/>
</dbReference>
<dbReference type="FunFam" id="3.30.30.170:FF:000002">
    <property type="entry name" value="Eukaryotic translation initiation factor 5"/>
    <property type="match status" value="1"/>
</dbReference>
<dbReference type="GO" id="GO:0005092">
    <property type="term" value="F:GDP-dissociation inhibitor activity"/>
    <property type="evidence" value="ECO:0007669"/>
    <property type="project" value="TreeGrafter"/>
</dbReference>
<dbReference type="InterPro" id="IPR016189">
    <property type="entry name" value="Transl_init_fac_IF2/IF5_N"/>
</dbReference>
<evidence type="ECO:0000256" key="4">
    <source>
        <dbReference type="ARBA" id="ARBA00022917"/>
    </source>
</evidence>
<dbReference type="Pfam" id="PF01873">
    <property type="entry name" value="eIF-5_eIF-2B"/>
    <property type="match status" value="1"/>
</dbReference>
<dbReference type="InterPro" id="IPR002735">
    <property type="entry name" value="Transl_init_fac_IF2/IF5_dom"/>
</dbReference>
<dbReference type="OrthoDB" id="10250831at2759"/>
<evidence type="ECO:0000313" key="7">
    <source>
        <dbReference type="EMBL" id="KFG25116.1"/>
    </source>
</evidence>
<gene>
    <name evidence="7" type="ORF">NESG_02438</name>
</gene>
<dbReference type="AlphaFoldDB" id="A0A086IYZ8"/>
<evidence type="ECO:0000259" key="6">
    <source>
        <dbReference type="SMART" id="SM00653"/>
    </source>
</evidence>
<dbReference type="RefSeq" id="XP_052903671.1">
    <property type="nucleotide sequence ID" value="XM_053050042.1"/>
</dbReference>
<name>A0A086IYZ8_NEMA1</name>
<keyword evidence="2" id="KW-0396">Initiation factor</keyword>
<comment type="similarity">
    <text evidence="1">Belongs to the eIF-2-beta/eIF-5 family.</text>
</comment>
<dbReference type="GO" id="GO:0071074">
    <property type="term" value="F:eukaryotic initiation factor eIF2 binding"/>
    <property type="evidence" value="ECO:0007669"/>
    <property type="project" value="TreeGrafter"/>
</dbReference>
<protein>
    <recommendedName>
        <fullName evidence="6">Translation initiation factor IF2/IF5 domain-containing protein</fullName>
    </recommendedName>
</protein>
<keyword evidence="8" id="KW-1185">Reference proteome</keyword>
<evidence type="ECO:0000256" key="5">
    <source>
        <dbReference type="ARBA" id="ARBA00023134"/>
    </source>
</evidence>
<dbReference type="Proteomes" id="UP000054524">
    <property type="component" value="Unassembled WGS sequence"/>
</dbReference>
<keyword evidence="5" id="KW-0342">GTP-binding</keyword>
<dbReference type="GeneID" id="77677411"/>
<evidence type="ECO:0000256" key="2">
    <source>
        <dbReference type="ARBA" id="ARBA00022540"/>
    </source>
</evidence>
<dbReference type="GO" id="GO:0001732">
    <property type="term" value="P:formation of cytoplasmic translation initiation complex"/>
    <property type="evidence" value="ECO:0007669"/>
    <property type="project" value="TreeGrafter"/>
</dbReference>
<dbReference type="Gene3D" id="3.30.30.170">
    <property type="match status" value="1"/>
</dbReference>
<reference evidence="7 8" key="1">
    <citation type="journal article" date="2014" name="Genome Announc.">
        <title>Genome Sequence of the Microsporidian Species Nematocida sp1 Strain ERTm6 (ATCC PRA-372).</title>
        <authorList>
            <person name="Bakowski M.A."/>
            <person name="Priest M."/>
            <person name="Young S."/>
            <person name="Cuomo C.A."/>
            <person name="Troemel E.R."/>
        </authorList>
    </citation>
    <scope>NUCLEOTIDE SEQUENCE [LARGE SCALE GENOMIC DNA]</scope>
    <source>
        <strain evidence="7 8">ERTm6</strain>
    </source>
</reference>
<dbReference type="GO" id="GO:0005829">
    <property type="term" value="C:cytosol"/>
    <property type="evidence" value="ECO:0007669"/>
    <property type="project" value="TreeGrafter"/>
</dbReference>
<dbReference type="PANTHER" id="PTHR23001:SF7">
    <property type="entry name" value="EUKARYOTIC TRANSLATION INITIATION FACTOR 5"/>
    <property type="match status" value="1"/>
</dbReference>
<dbReference type="SUPFAM" id="SSF100966">
    <property type="entry name" value="Translation initiation factor 2 beta, aIF2beta, N-terminal domain"/>
    <property type="match status" value="1"/>
</dbReference>
<accession>A0A086IYZ8</accession>
<sequence>MKSINIDRNSEDVFYRYKMPEIEVKIEGRGNGIKTVLVNIEDIAKSLDRDPKYITKYLSYDLGTLSSVDETNSKYIINGSHTSEKVQSCIFKFIEEFILCKSCERNPETVLFTDANRKHIQQRCKACGKINTIKTQNKLGKILLKELPDKAESDRLEPQDFEDIDDFEVDYAFGK</sequence>
<keyword evidence="4" id="KW-0648">Protein biosynthesis</keyword>
<dbReference type="Gene3D" id="2.20.25.350">
    <property type="match status" value="1"/>
</dbReference>
<dbReference type="PANTHER" id="PTHR23001">
    <property type="entry name" value="EUKARYOTIC TRANSLATION INITIATION FACTOR"/>
    <property type="match status" value="1"/>
</dbReference>
<dbReference type="HOGENOM" id="CLU_026663_4_1_1"/>